<dbReference type="KEGG" id="mesg:MLAUSG7_1122"/>
<evidence type="ECO:0000259" key="10">
    <source>
        <dbReference type="Pfam" id="PF16575"/>
    </source>
</evidence>
<dbReference type="EC" id="2.7.1.78" evidence="2"/>
<comment type="cofactor">
    <cofactor evidence="1">
        <name>a divalent metal cation</name>
        <dbReference type="ChEBI" id="CHEBI:60240"/>
    </cofactor>
</comment>
<dbReference type="PANTHER" id="PTHR12755:SF3">
    <property type="entry name" value="POLYNUCLEOTIDE 5'-HYDROXYL-KINASE NOL9"/>
    <property type="match status" value="1"/>
</dbReference>
<protein>
    <recommendedName>
        <fullName evidence="2">polynucleotide 5'-hydroxyl-kinase</fullName>
        <ecNumber evidence="2">2.7.1.78</ecNumber>
    </recommendedName>
</protein>
<evidence type="ECO:0000256" key="7">
    <source>
        <dbReference type="ARBA" id="ARBA00024737"/>
    </source>
</evidence>
<dbReference type="Gene3D" id="3.40.50.300">
    <property type="entry name" value="P-loop containing nucleotide triphosphate hydrolases"/>
    <property type="match status" value="1"/>
</dbReference>
<evidence type="ECO:0000313" key="12">
    <source>
        <dbReference type="Proteomes" id="UP000679213"/>
    </source>
</evidence>
<reference evidence="11 12" key="1">
    <citation type="submission" date="2020-04" db="EMBL/GenBank/DDBJ databases">
        <authorList>
            <consortium name="Genoscope - CEA"/>
            <person name="William W."/>
        </authorList>
    </citation>
    <scope>NUCLEOTIDE SEQUENCE [LARGE SCALE GENOMIC DNA]</scope>
    <source>
        <strain evidence="11 12">SG7</strain>
    </source>
</reference>
<dbReference type="Proteomes" id="UP000679213">
    <property type="component" value="Chromosome I"/>
</dbReference>
<dbReference type="InterPro" id="IPR027417">
    <property type="entry name" value="P-loop_NTPase"/>
</dbReference>
<evidence type="ECO:0000313" key="11">
    <source>
        <dbReference type="EMBL" id="CAB3289234.1"/>
    </source>
</evidence>
<dbReference type="SUPFAM" id="SSF52540">
    <property type="entry name" value="P-loop containing nucleoside triphosphate hydrolases"/>
    <property type="match status" value="1"/>
</dbReference>
<keyword evidence="6" id="KW-0067">ATP-binding</keyword>
<sequence length="357" mass="41117">MMNKSLYPSEVPDDRFEVLNNLKDSQKPIKILILGGLNSGKTTLTTFLANELLNLNYRVAIIDCDIGQKSILPPATISLSFPKTNFSNLYELKPYKSYFVGSTTPIQFFGDIVVGTKLLCDYAEDKADVVIVDTTGLITGSGADLKRMKIEMIKPDIIIALQKRNELKSILKPFENKIRIFYLKVYENAKSFSREERKEIRAEKWKEYFKTSKIYNIGFNDVIISGSRIFQGEKILKDEKYLLESLFKWKILYGVKCEGRYTIVKRDLANMVRQIDKNILYYIEPERFNNLIVGLIDEEGFCIGLGILKNINFENETLEILSPINEDEIKNLKEIRFGRIKVNENGEELGLLDRDLI</sequence>
<evidence type="ECO:0000256" key="4">
    <source>
        <dbReference type="ARBA" id="ARBA00022741"/>
    </source>
</evidence>
<dbReference type="GeneID" id="65883918"/>
<keyword evidence="3" id="KW-0808">Transferase</keyword>
<evidence type="ECO:0000256" key="1">
    <source>
        <dbReference type="ARBA" id="ARBA00001968"/>
    </source>
</evidence>
<evidence type="ECO:0000256" key="9">
    <source>
        <dbReference type="ARBA" id="ARBA00044673"/>
    </source>
</evidence>
<gene>
    <name evidence="11" type="ORF">MLAUSG7_1122</name>
</gene>
<dbReference type="EMBL" id="LR792632">
    <property type="protein sequence ID" value="CAB3289234.1"/>
    <property type="molecule type" value="Genomic_DNA"/>
</dbReference>
<evidence type="ECO:0000256" key="5">
    <source>
        <dbReference type="ARBA" id="ARBA00022777"/>
    </source>
</evidence>
<feature type="domain" description="Clp1 P-loop" evidence="10">
    <location>
        <begin position="35"/>
        <end position="210"/>
    </location>
</feature>
<dbReference type="GO" id="GO:0005524">
    <property type="term" value="F:ATP binding"/>
    <property type="evidence" value="ECO:0007669"/>
    <property type="project" value="UniProtKB-KW"/>
</dbReference>
<dbReference type="AlphaFoldDB" id="A0A8D6PSR6"/>
<evidence type="ECO:0000256" key="2">
    <source>
        <dbReference type="ARBA" id="ARBA00012157"/>
    </source>
</evidence>
<keyword evidence="4" id="KW-0547">Nucleotide-binding</keyword>
<evidence type="ECO:0000256" key="8">
    <source>
        <dbReference type="ARBA" id="ARBA00044641"/>
    </source>
</evidence>
<evidence type="ECO:0000256" key="3">
    <source>
        <dbReference type="ARBA" id="ARBA00022679"/>
    </source>
</evidence>
<evidence type="ECO:0000256" key="6">
    <source>
        <dbReference type="ARBA" id="ARBA00022840"/>
    </source>
</evidence>
<dbReference type="GO" id="GO:0051734">
    <property type="term" value="F:ATP-dependent polynucleotide 5'-hydroxyl-kinase activity"/>
    <property type="evidence" value="ECO:0007669"/>
    <property type="project" value="UniProtKB-EC"/>
</dbReference>
<accession>A0A8D6PSR6</accession>
<dbReference type="RefSeq" id="WP_214399475.1">
    <property type="nucleotide sequence ID" value="NZ_LR792632.1"/>
</dbReference>
<name>A0A8D6PSR6_9EURY</name>
<dbReference type="PANTHER" id="PTHR12755">
    <property type="entry name" value="CLEAVAGE/POLYADENYLATION FACTOR IA SUBUNIT CLP1P"/>
    <property type="match status" value="1"/>
</dbReference>
<dbReference type="InterPro" id="IPR045116">
    <property type="entry name" value="Clp1/Grc3"/>
</dbReference>
<comment type="catalytic activity">
    <reaction evidence="8">
        <text>a 5'-end dephospho-ribonucleoside-RNA + ATP = a 5'-end 5'-phospho-ribonucleoside-RNA + ADP + H(+)</text>
        <dbReference type="Rhea" id="RHEA:54580"/>
        <dbReference type="Rhea" id="RHEA-COMP:13936"/>
        <dbReference type="Rhea" id="RHEA-COMP:15179"/>
        <dbReference type="ChEBI" id="CHEBI:15378"/>
        <dbReference type="ChEBI" id="CHEBI:30616"/>
        <dbReference type="ChEBI" id="CHEBI:138282"/>
        <dbReference type="ChEBI" id="CHEBI:138284"/>
        <dbReference type="ChEBI" id="CHEBI:456216"/>
        <dbReference type="EC" id="2.7.1.78"/>
    </reaction>
</comment>
<dbReference type="GO" id="GO:0006396">
    <property type="term" value="P:RNA processing"/>
    <property type="evidence" value="ECO:0007669"/>
    <property type="project" value="InterPro"/>
</dbReference>
<keyword evidence="12" id="KW-1185">Reference proteome</keyword>
<dbReference type="Pfam" id="PF16575">
    <property type="entry name" value="CLP1_P"/>
    <property type="match status" value="1"/>
</dbReference>
<keyword evidence="5" id="KW-0418">Kinase</keyword>
<comment type="function">
    <text evidence="7">Polynucleotide kinase that can phosphorylate the 5'-hydroxyl groups of both single-stranded RNA (ssRNA) and single-stranded DNA (ssDNA). Exhibits a strong preference for ssRNA.</text>
</comment>
<organism evidence="11 12">
    <name type="scientific">Methanocaldococcus lauensis</name>
    <dbReference type="NCBI Taxonomy" id="2546128"/>
    <lineage>
        <taxon>Archaea</taxon>
        <taxon>Methanobacteriati</taxon>
        <taxon>Methanobacteriota</taxon>
        <taxon>Methanomada group</taxon>
        <taxon>Methanococci</taxon>
        <taxon>Methanococcales</taxon>
        <taxon>Methanocaldococcaceae</taxon>
        <taxon>Methanocaldococcus</taxon>
    </lineage>
</organism>
<proteinExistence type="predicted"/>
<comment type="catalytic activity">
    <reaction evidence="9">
        <text>a 5'-end dephospho-2'-deoxyribonucleoside-DNA + ATP = a 5'-end 5'-phospho-2'-deoxyribonucleoside-DNA + ADP + H(+)</text>
        <dbReference type="Rhea" id="RHEA:15669"/>
        <dbReference type="Rhea" id="RHEA-COMP:13180"/>
        <dbReference type="Rhea" id="RHEA-COMP:13184"/>
        <dbReference type="ChEBI" id="CHEBI:15378"/>
        <dbReference type="ChEBI" id="CHEBI:30616"/>
        <dbReference type="ChEBI" id="CHEBI:136412"/>
        <dbReference type="ChEBI" id="CHEBI:136416"/>
        <dbReference type="ChEBI" id="CHEBI:456216"/>
        <dbReference type="EC" id="2.7.1.78"/>
    </reaction>
</comment>
<dbReference type="InterPro" id="IPR032319">
    <property type="entry name" value="CLP1_P"/>
</dbReference>